<feature type="region of interest" description="Disordered" evidence="1">
    <location>
        <begin position="689"/>
        <end position="712"/>
    </location>
</feature>
<dbReference type="AlphaFoldDB" id="A0A0D2FEY4"/>
<keyword evidence="4" id="KW-1185">Reference proteome</keyword>
<protein>
    <submittedName>
        <fullName evidence="3">Uncharacterized protein</fullName>
    </submittedName>
</protein>
<feature type="transmembrane region" description="Helical" evidence="2">
    <location>
        <begin position="160"/>
        <end position="184"/>
    </location>
</feature>
<dbReference type="EMBL" id="KN847482">
    <property type="protein sequence ID" value="KIX00567.1"/>
    <property type="molecule type" value="Genomic_DNA"/>
</dbReference>
<dbReference type="STRING" id="1442369.A0A0D2FEY4"/>
<organism evidence="3 4">
    <name type="scientific">Rhinocladiella mackenziei CBS 650.93</name>
    <dbReference type="NCBI Taxonomy" id="1442369"/>
    <lineage>
        <taxon>Eukaryota</taxon>
        <taxon>Fungi</taxon>
        <taxon>Dikarya</taxon>
        <taxon>Ascomycota</taxon>
        <taxon>Pezizomycotina</taxon>
        <taxon>Eurotiomycetes</taxon>
        <taxon>Chaetothyriomycetidae</taxon>
        <taxon>Chaetothyriales</taxon>
        <taxon>Herpotrichiellaceae</taxon>
        <taxon>Rhinocladiella</taxon>
    </lineage>
</organism>
<evidence type="ECO:0000256" key="2">
    <source>
        <dbReference type="SAM" id="Phobius"/>
    </source>
</evidence>
<dbReference type="Proteomes" id="UP000053617">
    <property type="component" value="Unassembled WGS sequence"/>
</dbReference>
<proteinExistence type="predicted"/>
<keyword evidence="2" id="KW-0472">Membrane</keyword>
<name>A0A0D2FEY4_9EURO</name>
<gene>
    <name evidence="3" type="ORF">Z518_09632</name>
</gene>
<feature type="transmembrane region" description="Helical" evidence="2">
    <location>
        <begin position="573"/>
        <end position="595"/>
    </location>
</feature>
<evidence type="ECO:0000256" key="1">
    <source>
        <dbReference type="SAM" id="MobiDB-lite"/>
    </source>
</evidence>
<dbReference type="OrthoDB" id="5342924at2759"/>
<accession>A0A0D2FEY4</accession>
<dbReference type="GeneID" id="25297703"/>
<feature type="transmembrane region" description="Helical" evidence="2">
    <location>
        <begin position="34"/>
        <end position="63"/>
    </location>
</feature>
<keyword evidence="2" id="KW-1133">Transmembrane helix</keyword>
<evidence type="ECO:0000313" key="3">
    <source>
        <dbReference type="EMBL" id="KIX00567.1"/>
    </source>
</evidence>
<dbReference type="RefSeq" id="XP_013267703.1">
    <property type="nucleotide sequence ID" value="XM_013412249.1"/>
</dbReference>
<sequence length="712" mass="78085">MDVLEAALRSLGLDTLNFTLRHLFSSRRPEAPKFVIRLSFFVALARCALHFLPSAVSIAIIYLNVRGLYIGAQLAGTAKYGASFAPALVQVGAKLQELLIGGSLAIVLFHVIRHELLFGNGVSFGYVLSGFSFARIPYFWSPAFFNGWTFSRQSLVSRRGLLLCLALACGIITNFAGPASALLMMPTMQNWQIRHGDLDLNATNDQLWPASLTINNIGGSDCLNGASLSGTSNRCINNGYLPLYGNWQSRGPDYFDGTVTIMPDDFSGGRVIHGHNPGPAQQGNSDTWASTPHAAVSHLLTSIWWNATWKGTLSGIGSTALVEVPSPWVRVKCATLSLLGADSLVPFPVLPEIASWDFATVTSLSMTTEMQDFLVQDPLATESQYSTFWMPHDSSMGYSSAGMITFLPRLAAQSPNRYGFPCTVDARWVNSLTTKSDGDRGPVVNADLWFDYLDGNSAISQAFFNLDWLHALAPNVSIWNVDGSDSGKFGTAISGLFGAYYPLYTDILNDPGDPYWSWIQVVELILASYIVDGMSRVGLEEHMGQQSVDNSRIVTVTTTIQGYAYMASATADYLAIAVLLGHATIAFVYTGYVLWTRRTSGCWDTIEELVALAHSSRPTSALANTSTGIHRSSTMSQRVRIRVSPESPGEEVQLIFGDSAQQWQKAEINRKYGRQNVYEFGQEIETRKLRRKPVPQQRDSERALLYSQTPSS</sequence>
<dbReference type="VEuPathDB" id="FungiDB:Z518_09632"/>
<dbReference type="HOGENOM" id="CLU_012879_1_0_1"/>
<reference evidence="3 4" key="1">
    <citation type="submission" date="2015-01" db="EMBL/GenBank/DDBJ databases">
        <title>The Genome Sequence of Rhinocladiella mackenzie CBS 650.93.</title>
        <authorList>
            <consortium name="The Broad Institute Genomics Platform"/>
            <person name="Cuomo C."/>
            <person name="de Hoog S."/>
            <person name="Gorbushina A."/>
            <person name="Stielow B."/>
            <person name="Teixiera M."/>
            <person name="Abouelleil A."/>
            <person name="Chapman S.B."/>
            <person name="Priest M."/>
            <person name="Young S.K."/>
            <person name="Wortman J."/>
            <person name="Nusbaum C."/>
            <person name="Birren B."/>
        </authorList>
    </citation>
    <scope>NUCLEOTIDE SEQUENCE [LARGE SCALE GENOMIC DNA]</scope>
    <source>
        <strain evidence="3 4">CBS 650.93</strain>
    </source>
</reference>
<feature type="transmembrane region" description="Helical" evidence="2">
    <location>
        <begin position="116"/>
        <end position="140"/>
    </location>
</feature>
<evidence type="ECO:0000313" key="4">
    <source>
        <dbReference type="Proteomes" id="UP000053617"/>
    </source>
</evidence>
<keyword evidence="2" id="KW-0812">Transmembrane</keyword>